<organism evidence="1 2">
    <name type="scientific">Corchorus capsularis</name>
    <name type="common">Jute</name>
    <dbReference type="NCBI Taxonomy" id="210143"/>
    <lineage>
        <taxon>Eukaryota</taxon>
        <taxon>Viridiplantae</taxon>
        <taxon>Streptophyta</taxon>
        <taxon>Embryophyta</taxon>
        <taxon>Tracheophyta</taxon>
        <taxon>Spermatophyta</taxon>
        <taxon>Magnoliopsida</taxon>
        <taxon>eudicotyledons</taxon>
        <taxon>Gunneridae</taxon>
        <taxon>Pentapetalae</taxon>
        <taxon>rosids</taxon>
        <taxon>malvids</taxon>
        <taxon>Malvales</taxon>
        <taxon>Malvaceae</taxon>
        <taxon>Grewioideae</taxon>
        <taxon>Apeibeae</taxon>
        <taxon>Corchorus</taxon>
    </lineage>
</organism>
<dbReference type="Proteomes" id="UP000188268">
    <property type="component" value="Unassembled WGS sequence"/>
</dbReference>
<evidence type="ECO:0000313" key="2">
    <source>
        <dbReference type="Proteomes" id="UP000188268"/>
    </source>
</evidence>
<dbReference type="AlphaFoldDB" id="A0A1R3HR80"/>
<sequence>MGFVHLIWLTARGAAKSKLSDAAAANRVQEVK</sequence>
<keyword evidence="2" id="KW-1185">Reference proteome</keyword>
<dbReference type="EMBL" id="AWWV01011329">
    <property type="protein sequence ID" value="OMO72848.1"/>
    <property type="molecule type" value="Genomic_DNA"/>
</dbReference>
<gene>
    <name evidence="1" type="ORF">CCACVL1_17556</name>
</gene>
<evidence type="ECO:0000313" key="1">
    <source>
        <dbReference type="EMBL" id="OMO72848.1"/>
    </source>
</evidence>
<proteinExistence type="predicted"/>
<reference evidence="1 2" key="1">
    <citation type="submission" date="2013-09" db="EMBL/GenBank/DDBJ databases">
        <title>Corchorus capsularis genome sequencing.</title>
        <authorList>
            <person name="Alam M."/>
            <person name="Haque M.S."/>
            <person name="Islam M.S."/>
            <person name="Emdad E.M."/>
            <person name="Islam M.M."/>
            <person name="Ahmed B."/>
            <person name="Halim A."/>
            <person name="Hossen Q.M.M."/>
            <person name="Hossain M.Z."/>
            <person name="Ahmed R."/>
            <person name="Khan M.M."/>
            <person name="Islam R."/>
            <person name="Rashid M.M."/>
            <person name="Khan S.A."/>
            <person name="Rahman M.S."/>
            <person name="Alam M."/>
        </authorList>
    </citation>
    <scope>NUCLEOTIDE SEQUENCE [LARGE SCALE GENOMIC DNA]</scope>
    <source>
        <strain evidence="2">cv. CVL-1</strain>
        <tissue evidence="1">Whole seedling</tissue>
    </source>
</reference>
<name>A0A1R3HR80_COCAP</name>
<protein>
    <submittedName>
        <fullName evidence="1">Uncharacterized protein</fullName>
    </submittedName>
</protein>
<accession>A0A1R3HR80</accession>
<comment type="caution">
    <text evidence="1">The sequence shown here is derived from an EMBL/GenBank/DDBJ whole genome shotgun (WGS) entry which is preliminary data.</text>
</comment>
<dbReference type="Gramene" id="OMO72848">
    <property type="protein sequence ID" value="OMO72848"/>
    <property type="gene ID" value="CCACVL1_17556"/>
</dbReference>